<evidence type="ECO:0000256" key="1">
    <source>
        <dbReference type="ARBA" id="ARBA00010523"/>
    </source>
</evidence>
<keyword evidence="7" id="KW-1185">Reference proteome</keyword>
<dbReference type="RefSeq" id="WP_092263750.1">
    <property type="nucleotide sequence ID" value="NZ_FNZA01000003.1"/>
</dbReference>
<dbReference type="OrthoDB" id="63943at2"/>
<dbReference type="GO" id="GO:1901135">
    <property type="term" value="P:carbohydrate derivative metabolic process"/>
    <property type="evidence" value="ECO:0007669"/>
    <property type="project" value="InterPro"/>
</dbReference>
<dbReference type="STRING" id="856736.SAMN04488058_103226"/>
<dbReference type="AlphaFoldDB" id="A0A1H6VVS3"/>
<dbReference type="Pfam" id="PF18353">
    <property type="entry name" value="PG_isomerase_N"/>
    <property type="match status" value="1"/>
</dbReference>
<evidence type="ECO:0000259" key="5">
    <source>
        <dbReference type="Pfam" id="PF18353"/>
    </source>
</evidence>
<name>A0A1H6VVS3_9DEIO</name>
<feature type="domain" description="Phosphoglucose isomerase N-terminal" evidence="5">
    <location>
        <begin position="7"/>
        <end position="119"/>
    </location>
</feature>
<sequence>MTTDFLTLLARLPGSYAGPTRAETGPYAVVGSGEGTLAAQLAQTLPGVRGNFTRTGTQFVLFSPDAQDAARTYAELAEVAGAGVRRIGTGGQAADLDVLVPGGTLATYHFAQALAYGTGHAEDAQAADMLLADLARRCSPEVGEGENPARVLAWSLWGRSPLLIAGEGSEALSHAWQHLLARVGKTLGVPVLGDALPFVTGAFEAQHERGDGRVALVLGDLDPALGVAQEVLESRIDEVIAVPVPGETGSAYAGGLALWYLGAWVAAYLAERYGQPAEDSPVLARAQAVLAGEGDGEQLGGSEGSGRRPRRTPDDLDPDDLESGARGEDEEDSGDEEWDED</sequence>
<organism evidence="6 7">
    <name type="scientific">Deinococcus reticulitermitis</name>
    <dbReference type="NCBI Taxonomy" id="856736"/>
    <lineage>
        <taxon>Bacteria</taxon>
        <taxon>Thermotogati</taxon>
        <taxon>Deinococcota</taxon>
        <taxon>Deinococci</taxon>
        <taxon>Deinococcales</taxon>
        <taxon>Deinococcaceae</taxon>
        <taxon>Deinococcus</taxon>
    </lineage>
</organism>
<dbReference type="Proteomes" id="UP000199223">
    <property type="component" value="Unassembled WGS sequence"/>
</dbReference>
<reference evidence="7" key="1">
    <citation type="submission" date="2016-10" db="EMBL/GenBank/DDBJ databases">
        <authorList>
            <person name="Varghese N."/>
            <person name="Submissions S."/>
        </authorList>
    </citation>
    <scope>NUCLEOTIDE SEQUENCE [LARGE SCALE GENOMIC DNA]</scope>
    <source>
        <strain evidence="7">CGMCC 1.10218</strain>
    </source>
</reference>
<dbReference type="Gene3D" id="3.40.50.10920">
    <property type="match status" value="1"/>
</dbReference>
<keyword evidence="2 6" id="KW-0413">Isomerase</keyword>
<dbReference type="InterPro" id="IPR041001">
    <property type="entry name" value="PG_isomerase_N"/>
</dbReference>
<evidence type="ECO:0000256" key="2">
    <source>
        <dbReference type="ARBA" id="ARBA00023235"/>
    </source>
</evidence>
<dbReference type="EMBL" id="FNZA01000003">
    <property type="protein sequence ID" value="SEJ05927.1"/>
    <property type="molecule type" value="Genomic_DNA"/>
</dbReference>
<dbReference type="Gene3D" id="3.40.50.10490">
    <property type="entry name" value="Glucose-6-phosphate isomerase like protein, domain 1"/>
    <property type="match status" value="1"/>
</dbReference>
<evidence type="ECO:0000313" key="7">
    <source>
        <dbReference type="Proteomes" id="UP000199223"/>
    </source>
</evidence>
<dbReference type="GO" id="GO:0004476">
    <property type="term" value="F:mannose-6-phosphate isomerase activity"/>
    <property type="evidence" value="ECO:0007669"/>
    <property type="project" value="InterPro"/>
</dbReference>
<dbReference type="GO" id="GO:0097367">
    <property type="term" value="F:carbohydrate derivative binding"/>
    <property type="evidence" value="ECO:0007669"/>
    <property type="project" value="InterPro"/>
</dbReference>
<gene>
    <name evidence="6" type="ORF">SAMN04488058_103226</name>
</gene>
<evidence type="ECO:0000313" key="6">
    <source>
        <dbReference type="EMBL" id="SEJ05927.1"/>
    </source>
</evidence>
<feature type="compositionally biased region" description="Acidic residues" evidence="3">
    <location>
        <begin position="315"/>
        <end position="341"/>
    </location>
</feature>
<proteinExistence type="inferred from homology"/>
<comment type="similarity">
    <text evidence="1">Belongs to the PGI/PMI family.</text>
</comment>
<feature type="region of interest" description="Disordered" evidence="3">
    <location>
        <begin position="289"/>
        <end position="341"/>
    </location>
</feature>
<evidence type="ECO:0000259" key="4">
    <source>
        <dbReference type="Pfam" id="PF10432"/>
    </source>
</evidence>
<dbReference type="GO" id="GO:0005975">
    <property type="term" value="P:carbohydrate metabolic process"/>
    <property type="evidence" value="ECO:0007669"/>
    <property type="project" value="InterPro"/>
</dbReference>
<dbReference type="InterPro" id="IPR046348">
    <property type="entry name" value="SIS_dom_sf"/>
</dbReference>
<dbReference type="GO" id="GO:0004347">
    <property type="term" value="F:glucose-6-phosphate isomerase activity"/>
    <property type="evidence" value="ECO:0007669"/>
    <property type="project" value="InterPro"/>
</dbReference>
<protein>
    <submittedName>
        <fullName evidence="6">Phospho-glucose isomerase C-terminal SIS domain-containing protein</fullName>
    </submittedName>
</protein>
<feature type="domain" description="Bifunctional glucose-6-phosphate/mannose-6-phosphate isomerase C-terminal" evidence="4">
    <location>
        <begin position="146"/>
        <end position="285"/>
    </location>
</feature>
<accession>A0A1H6VVS3</accession>
<dbReference type="SUPFAM" id="SSF53697">
    <property type="entry name" value="SIS domain"/>
    <property type="match status" value="1"/>
</dbReference>
<dbReference type="Pfam" id="PF10432">
    <property type="entry name" value="bact-PGI_C"/>
    <property type="match status" value="1"/>
</dbReference>
<evidence type="ECO:0000256" key="3">
    <source>
        <dbReference type="SAM" id="MobiDB-lite"/>
    </source>
</evidence>
<dbReference type="InterPro" id="IPR019490">
    <property type="entry name" value="Glu6P/Mann6P_isomerase_C"/>
</dbReference>